<reference evidence="2 3" key="1">
    <citation type="submission" date="2021-07" db="EMBL/GenBank/DDBJ databases">
        <authorList>
            <person name="Palmer J.M."/>
        </authorList>
    </citation>
    <scope>NUCLEOTIDE SEQUENCE [LARGE SCALE GENOMIC DNA]</scope>
    <source>
        <strain evidence="2 3">AT_MEX2019</strain>
        <tissue evidence="2">Muscle</tissue>
    </source>
</reference>
<feature type="compositionally biased region" description="Basic and acidic residues" evidence="1">
    <location>
        <begin position="1"/>
        <end position="37"/>
    </location>
</feature>
<organism evidence="2 3">
    <name type="scientific">Ataeniobius toweri</name>
    <dbReference type="NCBI Taxonomy" id="208326"/>
    <lineage>
        <taxon>Eukaryota</taxon>
        <taxon>Metazoa</taxon>
        <taxon>Chordata</taxon>
        <taxon>Craniata</taxon>
        <taxon>Vertebrata</taxon>
        <taxon>Euteleostomi</taxon>
        <taxon>Actinopterygii</taxon>
        <taxon>Neopterygii</taxon>
        <taxon>Teleostei</taxon>
        <taxon>Neoteleostei</taxon>
        <taxon>Acanthomorphata</taxon>
        <taxon>Ovalentaria</taxon>
        <taxon>Atherinomorphae</taxon>
        <taxon>Cyprinodontiformes</taxon>
        <taxon>Goodeidae</taxon>
        <taxon>Ataeniobius</taxon>
    </lineage>
</organism>
<name>A0ABU7A8P7_9TELE</name>
<evidence type="ECO:0000313" key="2">
    <source>
        <dbReference type="EMBL" id="MED6234506.1"/>
    </source>
</evidence>
<sequence>MPLERENAAKLELSKAEERTKKAEAQLKDLKSDELKRASSQKQEQTPTTQIRDAAVGQYLSKYGYGE</sequence>
<evidence type="ECO:0000256" key="1">
    <source>
        <dbReference type="SAM" id="MobiDB-lite"/>
    </source>
</evidence>
<protein>
    <submittedName>
        <fullName evidence="2">Uncharacterized protein</fullName>
    </submittedName>
</protein>
<feature type="region of interest" description="Disordered" evidence="1">
    <location>
        <begin position="1"/>
        <end position="53"/>
    </location>
</feature>
<dbReference type="Proteomes" id="UP001345963">
    <property type="component" value="Unassembled WGS sequence"/>
</dbReference>
<keyword evidence="3" id="KW-1185">Reference proteome</keyword>
<gene>
    <name evidence="2" type="ORF">ATANTOWER_032177</name>
</gene>
<dbReference type="EMBL" id="JAHUTI010009333">
    <property type="protein sequence ID" value="MED6234506.1"/>
    <property type="molecule type" value="Genomic_DNA"/>
</dbReference>
<comment type="caution">
    <text evidence="2">The sequence shown here is derived from an EMBL/GenBank/DDBJ whole genome shotgun (WGS) entry which is preliminary data.</text>
</comment>
<accession>A0ABU7A8P7</accession>
<feature type="compositionally biased region" description="Polar residues" evidence="1">
    <location>
        <begin position="38"/>
        <end position="51"/>
    </location>
</feature>
<proteinExistence type="predicted"/>
<evidence type="ECO:0000313" key="3">
    <source>
        <dbReference type="Proteomes" id="UP001345963"/>
    </source>
</evidence>